<feature type="region of interest" description="Disordered" evidence="1">
    <location>
        <begin position="50"/>
        <end position="87"/>
    </location>
</feature>
<gene>
    <name evidence="2" type="primary">16</name>
    <name evidence="2" type="ORF">SEA_AZIZAM_16</name>
</gene>
<dbReference type="KEGG" id="vg:62648542"/>
<dbReference type="Proteomes" id="UP000424306">
    <property type="component" value="Segment"/>
</dbReference>
<organism evidence="2 3">
    <name type="scientific">Microbacterium phage Azizam</name>
    <dbReference type="NCBI Taxonomy" id="2656547"/>
    <lineage>
        <taxon>Viruses</taxon>
        <taxon>Duplodnaviria</taxon>
        <taxon>Heunggongvirae</taxon>
        <taxon>Uroviricota</taxon>
        <taxon>Caudoviricetes</taxon>
        <taxon>Orlajensenviridae</taxon>
        <taxon>Pelczarvirinae</taxon>
        <taxon>Paopuvirus</taxon>
        <taxon>Paopuvirus azizam</taxon>
    </lineage>
</organism>
<evidence type="ECO:0000313" key="2">
    <source>
        <dbReference type="EMBL" id="QGJ97475.1"/>
    </source>
</evidence>
<sequence length="87" mass="9050">MTLIETVLQEQIALLTMQAEFGATAAAQAAAAGERAAALQIELDAYRATLPAPEIPDAPAEPTEPTAPAPDEPAPIYDELQAQHAAE</sequence>
<evidence type="ECO:0000256" key="1">
    <source>
        <dbReference type="SAM" id="MobiDB-lite"/>
    </source>
</evidence>
<dbReference type="GeneID" id="62648542"/>
<dbReference type="EMBL" id="MN585990">
    <property type="protein sequence ID" value="QGJ97475.1"/>
    <property type="molecule type" value="Genomic_DNA"/>
</dbReference>
<name>A0A649VZU9_9CAUD</name>
<accession>A0A649VZU9</accession>
<feature type="compositionally biased region" description="Low complexity" evidence="1">
    <location>
        <begin position="51"/>
        <end position="64"/>
    </location>
</feature>
<protein>
    <submittedName>
        <fullName evidence="2">Uncharacterized protein</fullName>
    </submittedName>
</protein>
<reference evidence="2 3" key="1">
    <citation type="submission" date="2019-10" db="EMBL/GenBank/DDBJ databases">
        <authorList>
            <person name="Nagle A.M."/>
            <person name="Lula M.A."/>
            <person name="Frappier M."/>
            <person name="Jents M.B."/>
            <person name="Twichel T.M."/>
            <person name="Kadrmas T.K."/>
            <person name="Burns G.P."/>
            <person name="Fleischacker C.L."/>
            <person name="Riley H.L."/>
            <person name="Garlena R.A."/>
            <person name="Russell D.A."/>
            <person name="Pope W.H."/>
            <person name="Jacobs-Sera D."/>
            <person name="Hatfull G.F."/>
        </authorList>
    </citation>
    <scope>NUCLEOTIDE SEQUENCE [LARGE SCALE GENOMIC DNA]</scope>
</reference>
<keyword evidence="3" id="KW-1185">Reference proteome</keyword>
<evidence type="ECO:0000313" key="3">
    <source>
        <dbReference type="Proteomes" id="UP000424306"/>
    </source>
</evidence>
<proteinExistence type="predicted"/>
<dbReference type="RefSeq" id="YP_009996626.1">
    <property type="nucleotide sequence ID" value="NC_052933.1"/>
</dbReference>